<evidence type="ECO:0000313" key="2">
    <source>
        <dbReference type="Proteomes" id="UP000193427"/>
    </source>
</evidence>
<dbReference type="STRING" id="946333.A4W93_16980"/>
<gene>
    <name evidence="1" type="ORF">A4W93_16980</name>
</gene>
<organism evidence="1 2">
    <name type="scientific">Piscinibacter gummiphilus</name>
    <dbReference type="NCBI Taxonomy" id="946333"/>
    <lineage>
        <taxon>Bacteria</taxon>
        <taxon>Pseudomonadati</taxon>
        <taxon>Pseudomonadota</taxon>
        <taxon>Betaproteobacteria</taxon>
        <taxon>Burkholderiales</taxon>
        <taxon>Sphaerotilaceae</taxon>
        <taxon>Piscinibacter</taxon>
    </lineage>
</organism>
<proteinExistence type="predicted"/>
<evidence type="ECO:0000313" key="1">
    <source>
        <dbReference type="EMBL" id="ARN21455.1"/>
    </source>
</evidence>
<dbReference type="Proteomes" id="UP000193427">
    <property type="component" value="Chromosome"/>
</dbReference>
<dbReference type="InterPro" id="IPR009936">
    <property type="entry name" value="DUF1468"/>
</dbReference>
<reference evidence="1 2" key="1">
    <citation type="submission" date="2016-04" db="EMBL/GenBank/DDBJ databases">
        <title>Complete genome sequence of natural rubber-degrading, novel Gram-negative bacterium, Rhizobacter gummiphilus strain NS21.</title>
        <authorList>
            <person name="Tabata M."/>
            <person name="Kasai D."/>
            <person name="Fukuda M."/>
        </authorList>
    </citation>
    <scope>NUCLEOTIDE SEQUENCE [LARGE SCALE GENOMIC DNA]</scope>
    <source>
        <strain evidence="1 2">NS21</strain>
    </source>
</reference>
<dbReference type="Pfam" id="PF07331">
    <property type="entry name" value="TctB"/>
    <property type="match status" value="1"/>
</dbReference>
<dbReference type="KEGG" id="rgu:A4W93_16980"/>
<sequence>MNAEVSSGPGWRALAGVGAFLLALAVALLVDATNLPPPQAVGVGPTAAMRVVSVLLIVLSAGHFVAAWKARGVPFTPGEKANRVALAWVFGGLVGLIVWLQVGGGFILGATWLFAATATAFGQPLRIKAPLIGLVLALLVYAFFTQVLTLSLPAGPLERALFGG</sequence>
<accession>A0A1W6LAZ3</accession>
<name>A0A1W6LAZ3_9BURK</name>
<dbReference type="AlphaFoldDB" id="A0A1W6LAZ3"/>
<keyword evidence="2" id="KW-1185">Reference proteome</keyword>
<dbReference type="EMBL" id="CP015118">
    <property type="protein sequence ID" value="ARN21455.1"/>
    <property type="molecule type" value="Genomic_DNA"/>
</dbReference>
<protein>
    <submittedName>
        <fullName evidence="1">Uncharacterized protein</fullName>
    </submittedName>
</protein>